<dbReference type="Proteomes" id="UP000018162">
    <property type="component" value="Unassembled WGS sequence"/>
</dbReference>
<comment type="caution">
    <text evidence="2">The sequence shown here is derived from an EMBL/GenBank/DDBJ whole genome shotgun (WGS) entry which is preliminary data.</text>
</comment>
<evidence type="ECO:0000313" key="3">
    <source>
        <dbReference type="Proteomes" id="UP000018162"/>
    </source>
</evidence>
<feature type="transmembrane region" description="Helical" evidence="1">
    <location>
        <begin position="20"/>
        <end position="41"/>
    </location>
</feature>
<dbReference type="AlphaFoldDB" id="R6TKN4"/>
<evidence type="ECO:0000313" key="2">
    <source>
        <dbReference type="EMBL" id="CDC70279.1"/>
    </source>
</evidence>
<sequence>MDAIVNLIVGSSTTLDVYVIVRLIVVMISLELFATACGFLGGMK</sequence>
<reference evidence="2" key="1">
    <citation type="submission" date="2012-11" db="EMBL/GenBank/DDBJ databases">
        <title>Dependencies among metagenomic species, viruses, plasmids and units of genetic variation.</title>
        <authorList>
            <person name="Nielsen H.B."/>
            <person name="Almeida M."/>
            <person name="Juncker A.S."/>
            <person name="Rasmussen S."/>
            <person name="Li J."/>
            <person name="Sunagawa S."/>
            <person name="Plichta D."/>
            <person name="Gautier L."/>
            <person name="Le Chatelier E."/>
            <person name="Peletier E."/>
            <person name="Bonde I."/>
            <person name="Nielsen T."/>
            <person name="Manichanh C."/>
            <person name="Arumugam M."/>
            <person name="Batto J."/>
            <person name="Santos M.B.Q.D."/>
            <person name="Blom N."/>
            <person name="Borruel N."/>
            <person name="Burgdorf K.S."/>
            <person name="Boumezbeur F."/>
            <person name="Casellas F."/>
            <person name="Dore J."/>
            <person name="Guarner F."/>
            <person name="Hansen T."/>
            <person name="Hildebrand F."/>
            <person name="Kaas R.S."/>
            <person name="Kennedy S."/>
            <person name="Kristiansen K."/>
            <person name="Kultima J.R."/>
            <person name="Leonard P."/>
            <person name="Levenez F."/>
            <person name="Lund O."/>
            <person name="Moumen B."/>
            <person name="Le Paslier D."/>
            <person name="Pons N."/>
            <person name="Pedersen O."/>
            <person name="Prifti E."/>
            <person name="Qin J."/>
            <person name="Raes J."/>
            <person name="Tap J."/>
            <person name="Tims S."/>
            <person name="Ussery D.W."/>
            <person name="Yamada T."/>
            <person name="MetaHit consortium"/>
            <person name="Renault P."/>
            <person name="Sicheritz-Ponten T."/>
            <person name="Bork P."/>
            <person name="Wang J."/>
            <person name="Brunak S."/>
            <person name="Ehrlich S.D."/>
        </authorList>
    </citation>
    <scope>NUCLEOTIDE SEQUENCE [LARGE SCALE GENOMIC DNA]</scope>
</reference>
<keyword evidence="1" id="KW-0812">Transmembrane</keyword>
<organism evidence="2 3">
    <name type="scientific">Agathobacter rectalis CAG:36</name>
    <dbReference type="NCBI Taxonomy" id="1263079"/>
    <lineage>
        <taxon>Bacteria</taxon>
        <taxon>Bacillati</taxon>
        <taxon>Bacillota</taxon>
        <taxon>Clostridia</taxon>
        <taxon>Lachnospirales</taxon>
        <taxon>Lachnospiraceae</taxon>
        <taxon>Agathobacter</taxon>
    </lineage>
</organism>
<evidence type="ECO:0000256" key="1">
    <source>
        <dbReference type="SAM" id="Phobius"/>
    </source>
</evidence>
<name>R6TKN4_9FIRM</name>
<keyword evidence="1" id="KW-1133">Transmembrane helix</keyword>
<protein>
    <submittedName>
        <fullName evidence="2">Uncharacterized protein</fullName>
    </submittedName>
</protein>
<accession>R6TKN4</accession>
<proteinExistence type="predicted"/>
<gene>
    <name evidence="2" type="ORF">BN626_00233</name>
</gene>
<keyword evidence="1" id="KW-0472">Membrane</keyword>
<dbReference type="EMBL" id="CBFV010000016">
    <property type="protein sequence ID" value="CDC70279.1"/>
    <property type="molecule type" value="Genomic_DNA"/>
</dbReference>